<dbReference type="InterPro" id="IPR036388">
    <property type="entry name" value="WH-like_DNA-bd_sf"/>
</dbReference>
<evidence type="ECO:0000313" key="2">
    <source>
        <dbReference type="EMBL" id="RFC64782.1"/>
    </source>
</evidence>
<dbReference type="AlphaFoldDB" id="A0A371X6D1"/>
<reference evidence="3" key="1">
    <citation type="submission" date="2018-08" db="EMBL/GenBank/DDBJ databases">
        <authorList>
            <person name="Im W.T."/>
        </authorList>
    </citation>
    <scope>NUCLEOTIDE SEQUENCE [LARGE SCALE GENOMIC DNA]</scope>
    <source>
        <strain evidence="3">LA-28</strain>
    </source>
</reference>
<dbReference type="Proteomes" id="UP000262379">
    <property type="component" value="Unassembled WGS sequence"/>
</dbReference>
<comment type="caution">
    <text evidence="2">The sequence shown here is derived from an EMBL/GenBank/DDBJ whole genome shotgun (WGS) entry which is preliminary data.</text>
</comment>
<dbReference type="Pfam" id="PF09339">
    <property type="entry name" value="HTH_IclR"/>
    <property type="match status" value="1"/>
</dbReference>
<keyword evidence="3" id="KW-1185">Reference proteome</keyword>
<dbReference type="SUPFAM" id="SSF46785">
    <property type="entry name" value="Winged helix' DNA-binding domain"/>
    <property type="match status" value="1"/>
</dbReference>
<dbReference type="InterPro" id="IPR036390">
    <property type="entry name" value="WH_DNA-bd_sf"/>
</dbReference>
<evidence type="ECO:0000259" key="1">
    <source>
        <dbReference type="Pfam" id="PF09339"/>
    </source>
</evidence>
<name>A0A371X6D1_9HYPH</name>
<dbReference type="Gene3D" id="1.10.10.10">
    <property type="entry name" value="Winged helix-like DNA-binding domain superfamily/Winged helix DNA-binding domain"/>
    <property type="match status" value="1"/>
</dbReference>
<gene>
    <name evidence="2" type="ORF">DY251_18640</name>
</gene>
<proteinExistence type="predicted"/>
<feature type="domain" description="HTH iclR-type" evidence="1">
    <location>
        <begin position="40"/>
        <end position="70"/>
    </location>
</feature>
<protein>
    <recommendedName>
        <fullName evidence="1">HTH iclR-type domain-containing protein</fullName>
    </recommendedName>
</protein>
<dbReference type="GO" id="GO:0003677">
    <property type="term" value="F:DNA binding"/>
    <property type="evidence" value="ECO:0007669"/>
    <property type="project" value="InterPro"/>
</dbReference>
<evidence type="ECO:0000313" key="3">
    <source>
        <dbReference type="Proteomes" id="UP000262379"/>
    </source>
</evidence>
<sequence length="121" mass="12993">MDMNSTLTQEQHRAAERMAAALQPVQDQLSLAHLVSLLTVATHPGLSVNELAERVGAPQATASRYVSVLLGRYQGQGTPPPKPLIAQEISPDDPRKRALFLSQDGQELVSQVVGARLGAMK</sequence>
<dbReference type="GO" id="GO:0006355">
    <property type="term" value="P:regulation of DNA-templated transcription"/>
    <property type="evidence" value="ECO:0007669"/>
    <property type="project" value="InterPro"/>
</dbReference>
<accession>A0A371X6D1</accession>
<organism evidence="2 3">
    <name type="scientific">Mesorhizobium denitrificans</name>
    <dbReference type="NCBI Taxonomy" id="2294114"/>
    <lineage>
        <taxon>Bacteria</taxon>
        <taxon>Pseudomonadati</taxon>
        <taxon>Pseudomonadota</taxon>
        <taxon>Alphaproteobacteria</taxon>
        <taxon>Hyphomicrobiales</taxon>
        <taxon>Phyllobacteriaceae</taxon>
        <taxon>Mesorhizobium</taxon>
    </lineage>
</organism>
<dbReference type="InterPro" id="IPR005471">
    <property type="entry name" value="Tscrpt_reg_IclR_N"/>
</dbReference>
<dbReference type="EMBL" id="QURN01000017">
    <property type="protein sequence ID" value="RFC64782.1"/>
    <property type="molecule type" value="Genomic_DNA"/>
</dbReference>